<accession>B3QXK0</accession>
<evidence type="ECO:0000313" key="2">
    <source>
        <dbReference type="Proteomes" id="UP000001208"/>
    </source>
</evidence>
<reference evidence="1 2" key="1">
    <citation type="submission" date="2008-06" db="EMBL/GenBank/DDBJ databases">
        <title>Complete sequence of Chloroherpeton thalassium ATCC 35110.</title>
        <authorList>
            <consortium name="US DOE Joint Genome Institute"/>
            <person name="Lucas S."/>
            <person name="Copeland A."/>
            <person name="Lapidus A."/>
            <person name="Glavina del Rio T."/>
            <person name="Dalin E."/>
            <person name="Tice H."/>
            <person name="Bruce D."/>
            <person name="Goodwin L."/>
            <person name="Pitluck S."/>
            <person name="Schmutz J."/>
            <person name="Larimer F."/>
            <person name="Land M."/>
            <person name="Hauser L."/>
            <person name="Kyrpides N."/>
            <person name="Mikhailova N."/>
            <person name="Liu Z."/>
            <person name="Li T."/>
            <person name="Zhao F."/>
            <person name="Overmann J."/>
            <person name="Bryant D.A."/>
            <person name="Richardson P."/>
        </authorList>
    </citation>
    <scope>NUCLEOTIDE SEQUENCE [LARGE SCALE GENOMIC DNA]</scope>
    <source>
        <strain evidence="2">ATCC 35110 / GB-78</strain>
    </source>
</reference>
<dbReference type="Proteomes" id="UP000001208">
    <property type="component" value="Chromosome"/>
</dbReference>
<dbReference type="OrthoDB" id="1524891at2"/>
<dbReference type="KEGG" id="cts:Ctha_2466"/>
<keyword evidence="2" id="KW-1185">Reference proteome</keyword>
<evidence type="ECO:0000313" key="1">
    <source>
        <dbReference type="EMBL" id="ACF14915.1"/>
    </source>
</evidence>
<dbReference type="eggNOG" id="ENOG50334TB">
    <property type="taxonomic scope" value="Bacteria"/>
</dbReference>
<dbReference type="EMBL" id="CP001100">
    <property type="protein sequence ID" value="ACF14915.1"/>
    <property type="molecule type" value="Genomic_DNA"/>
</dbReference>
<dbReference type="RefSeq" id="WP_012500997.1">
    <property type="nucleotide sequence ID" value="NC_011026.1"/>
</dbReference>
<dbReference type="STRING" id="517418.Ctha_2466"/>
<name>B3QXK0_CHLT3</name>
<dbReference type="AlphaFoldDB" id="B3QXK0"/>
<sequence>MMRNPISEFVSDEIFTQLRANRLLDEKQLRDYHIRQIFRHARSLKLSAADAIERVQVEYPYLQFDTIRKIVYRK</sequence>
<proteinExistence type="predicted"/>
<gene>
    <name evidence="1" type="ordered locus">Ctha_2466</name>
</gene>
<organism evidence="1 2">
    <name type="scientific">Chloroherpeton thalassium (strain ATCC 35110 / GB-78)</name>
    <dbReference type="NCBI Taxonomy" id="517418"/>
    <lineage>
        <taxon>Bacteria</taxon>
        <taxon>Pseudomonadati</taxon>
        <taxon>Chlorobiota</taxon>
        <taxon>Chlorobiia</taxon>
        <taxon>Chlorobiales</taxon>
        <taxon>Chloroherpetonaceae</taxon>
        <taxon>Chloroherpeton</taxon>
    </lineage>
</organism>
<protein>
    <submittedName>
        <fullName evidence="1">Uncharacterized protein</fullName>
    </submittedName>
</protein>
<dbReference type="HOGENOM" id="CLU_2523663_0_0_10"/>